<dbReference type="EMBL" id="CAWUPB010001116">
    <property type="protein sequence ID" value="CAK7338417.1"/>
    <property type="molecule type" value="Genomic_DNA"/>
</dbReference>
<dbReference type="Proteomes" id="UP001314170">
    <property type="component" value="Unassembled WGS sequence"/>
</dbReference>
<dbReference type="InterPro" id="IPR001810">
    <property type="entry name" value="F-box_dom"/>
</dbReference>
<dbReference type="SUPFAM" id="SSF52047">
    <property type="entry name" value="RNI-like"/>
    <property type="match status" value="1"/>
</dbReference>
<reference evidence="2 3" key="1">
    <citation type="submission" date="2024-01" db="EMBL/GenBank/DDBJ databases">
        <authorList>
            <person name="Waweru B."/>
        </authorList>
    </citation>
    <scope>NUCLEOTIDE SEQUENCE [LARGE SCALE GENOMIC DNA]</scope>
</reference>
<evidence type="ECO:0000313" key="3">
    <source>
        <dbReference type="Proteomes" id="UP001314170"/>
    </source>
</evidence>
<dbReference type="PANTHER" id="PTHR31900:SF27">
    <property type="entry name" value="FBD DOMAIN-CONTAINING PROTEIN"/>
    <property type="match status" value="1"/>
</dbReference>
<dbReference type="InterPro" id="IPR006566">
    <property type="entry name" value="FBD"/>
</dbReference>
<organism evidence="2 3">
    <name type="scientific">Dovyalis caffra</name>
    <dbReference type="NCBI Taxonomy" id="77055"/>
    <lineage>
        <taxon>Eukaryota</taxon>
        <taxon>Viridiplantae</taxon>
        <taxon>Streptophyta</taxon>
        <taxon>Embryophyta</taxon>
        <taxon>Tracheophyta</taxon>
        <taxon>Spermatophyta</taxon>
        <taxon>Magnoliopsida</taxon>
        <taxon>eudicotyledons</taxon>
        <taxon>Gunneridae</taxon>
        <taxon>Pentapetalae</taxon>
        <taxon>rosids</taxon>
        <taxon>fabids</taxon>
        <taxon>Malpighiales</taxon>
        <taxon>Salicaceae</taxon>
        <taxon>Flacourtieae</taxon>
        <taxon>Dovyalis</taxon>
    </lineage>
</organism>
<dbReference type="InterPro" id="IPR036047">
    <property type="entry name" value="F-box-like_dom_sf"/>
</dbReference>
<gene>
    <name evidence="2" type="ORF">DCAF_LOCUS13464</name>
</gene>
<dbReference type="SMART" id="SM00579">
    <property type="entry name" value="FBD"/>
    <property type="match status" value="1"/>
</dbReference>
<dbReference type="SUPFAM" id="SSF81383">
    <property type="entry name" value="F-box domain"/>
    <property type="match status" value="1"/>
</dbReference>
<keyword evidence="3" id="KW-1185">Reference proteome</keyword>
<evidence type="ECO:0000313" key="2">
    <source>
        <dbReference type="EMBL" id="CAK7338417.1"/>
    </source>
</evidence>
<comment type="caution">
    <text evidence="2">The sequence shown here is derived from an EMBL/GenBank/DDBJ whole genome shotgun (WGS) entry which is preliminary data.</text>
</comment>
<feature type="domain" description="FBD" evidence="1">
    <location>
        <begin position="275"/>
        <end position="348"/>
    </location>
</feature>
<dbReference type="Pfam" id="PF08387">
    <property type="entry name" value="FBD"/>
    <property type="match status" value="1"/>
</dbReference>
<dbReference type="CDD" id="cd22160">
    <property type="entry name" value="F-box_AtFBL13-like"/>
    <property type="match status" value="1"/>
</dbReference>
<evidence type="ECO:0000259" key="1">
    <source>
        <dbReference type="SMART" id="SM00579"/>
    </source>
</evidence>
<dbReference type="AlphaFoldDB" id="A0AAV1RS98"/>
<name>A0AAV1RS98_9ROSI</name>
<sequence length="370" mass="41188">MGDKHWTSIIPDSTFMPLSFPKDGDIDVSNATCSDWIDIDQASHFGIFSSSLMTGGDGINVNASDRADYSGKSWSLEFNFFCLFRKHLVPIIEQAEYMDISSPFPKKSANIGDNVDGISKLPVEVISHTISFLTTKHAVSTSILSKRWEYIWTLTPNLDFSDQFSYNIARDNSNNATVFRSFKDYVDQTLGIAHVVSVDDASMHRLFSSCPVLELLVPSGDAMSSVNSVVCDSTLPTFHYLTKLVLYVGEFINWESLPDLLESSPNPEILVFPAKCLLSSLKTIEINNFVGMSGEKYIVEYLLESAEVLEEMIIRGCKFFGRPRMQKKLEALRNEILDFPRGSIASFSGNNFLEQSLGPLGQSLKCVGTV</sequence>
<dbReference type="Gene3D" id="3.80.10.10">
    <property type="entry name" value="Ribonuclease Inhibitor"/>
    <property type="match status" value="1"/>
</dbReference>
<dbReference type="Pfam" id="PF00646">
    <property type="entry name" value="F-box"/>
    <property type="match status" value="1"/>
</dbReference>
<accession>A0AAV1RS98</accession>
<dbReference type="PANTHER" id="PTHR31900">
    <property type="entry name" value="F-BOX/RNI SUPERFAMILY PROTEIN-RELATED"/>
    <property type="match status" value="1"/>
</dbReference>
<dbReference type="InterPro" id="IPR053781">
    <property type="entry name" value="F-box_AtFBL13-like"/>
</dbReference>
<proteinExistence type="predicted"/>
<dbReference type="InterPro" id="IPR050232">
    <property type="entry name" value="FBL13/AtMIF1-like"/>
</dbReference>
<protein>
    <recommendedName>
        <fullName evidence="1">FBD domain-containing protein</fullName>
    </recommendedName>
</protein>
<dbReference type="InterPro" id="IPR032675">
    <property type="entry name" value="LRR_dom_sf"/>
</dbReference>